<accession>A0A859IH76</accession>
<dbReference type="Proteomes" id="UP000509790">
    <property type="component" value="Chromosome"/>
</dbReference>
<dbReference type="RefSeq" id="WP_176443798.1">
    <property type="nucleotide sequence ID" value="NZ_CP041334.1"/>
</dbReference>
<reference evidence="2 3" key="1">
    <citation type="submission" date="2019-06" db="EMBL/GenBank/DDBJ databases">
        <title>Complete genome sequence of Haemophilus parasuis HPS412.</title>
        <authorList>
            <person name="Yang S."/>
            <person name="Huang C."/>
        </authorList>
    </citation>
    <scope>NUCLEOTIDE SEQUENCE [LARGE SCALE GENOMIC DNA]</scope>
    <source>
        <strain evidence="2 3">HPS412</strain>
    </source>
</reference>
<evidence type="ECO:0000313" key="2">
    <source>
        <dbReference type="EMBL" id="QKY73323.1"/>
    </source>
</evidence>
<protein>
    <recommendedName>
        <fullName evidence="4">Phage protein</fullName>
    </recommendedName>
</protein>
<feature type="region of interest" description="Disordered" evidence="1">
    <location>
        <begin position="96"/>
        <end position="121"/>
    </location>
</feature>
<name>A0A859IH76_GLAPU</name>
<evidence type="ECO:0000313" key="3">
    <source>
        <dbReference type="Proteomes" id="UP000509790"/>
    </source>
</evidence>
<sequence>MNYVYSTLTCDNAYTVYEKTTGGLTIPKAEVVIHGGTGLANKHLITPLGTVTKVSDDELAMLKTNPVFIEHVKNGFLIVQEGGKADDAEKVASDMAVDTGSAPLTEQDAENTGVKKAKKGK</sequence>
<proteinExistence type="predicted"/>
<dbReference type="AlphaFoldDB" id="A0A859IH76"/>
<evidence type="ECO:0008006" key="4">
    <source>
        <dbReference type="Google" id="ProtNLM"/>
    </source>
</evidence>
<evidence type="ECO:0000256" key="1">
    <source>
        <dbReference type="SAM" id="MobiDB-lite"/>
    </source>
</evidence>
<dbReference type="EMBL" id="CP041334">
    <property type="protein sequence ID" value="QKY73323.1"/>
    <property type="molecule type" value="Genomic_DNA"/>
</dbReference>
<organism evidence="2 3">
    <name type="scientific">Glaesserella parasuis</name>
    <name type="common">Haemophilus parasuis</name>
    <dbReference type="NCBI Taxonomy" id="738"/>
    <lineage>
        <taxon>Bacteria</taxon>
        <taxon>Pseudomonadati</taxon>
        <taxon>Pseudomonadota</taxon>
        <taxon>Gammaproteobacteria</taxon>
        <taxon>Pasteurellales</taxon>
        <taxon>Pasteurellaceae</taxon>
        <taxon>Glaesserella</taxon>
    </lineage>
</organism>
<gene>
    <name evidence="2" type="ORF">FLK62_08795</name>
</gene>